<keyword evidence="2" id="KW-1185">Reference proteome</keyword>
<dbReference type="AlphaFoldDB" id="A0A7W3MV59"/>
<gene>
    <name evidence="1" type="ORF">HNR21_001399</name>
</gene>
<dbReference type="RefSeq" id="WP_182704516.1">
    <property type="nucleotide sequence ID" value="NZ_JACJII010000001.1"/>
</dbReference>
<accession>A0A7W3MV59</accession>
<evidence type="ECO:0000313" key="2">
    <source>
        <dbReference type="Proteomes" id="UP000539313"/>
    </source>
</evidence>
<protein>
    <submittedName>
        <fullName evidence="1">Uncharacterized protein</fullName>
    </submittedName>
</protein>
<dbReference type="Proteomes" id="UP000539313">
    <property type="component" value="Unassembled WGS sequence"/>
</dbReference>
<dbReference type="EMBL" id="JACJII010000001">
    <property type="protein sequence ID" value="MBA9002517.1"/>
    <property type="molecule type" value="Genomic_DNA"/>
</dbReference>
<evidence type="ECO:0000313" key="1">
    <source>
        <dbReference type="EMBL" id="MBA9002517.1"/>
    </source>
</evidence>
<organism evidence="1 2">
    <name type="scientific">Thermomonospora cellulosilytica</name>
    <dbReference type="NCBI Taxonomy" id="1411118"/>
    <lineage>
        <taxon>Bacteria</taxon>
        <taxon>Bacillati</taxon>
        <taxon>Actinomycetota</taxon>
        <taxon>Actinomycetes</taxon>
        <taxon>Streptosporangiales</taxon>
        <taxon>Thermomonosporaceae</taxon>
        <taxon>Thermomonospora</taxon>
    </lineage>
</organism>
<reference evidence="1 2" key="1">
    <citation type="submission" date="2020-08" db="EMBL/GenBank/DDBJ databases">
        <title>Sequencing the genomes of 1000 actinobacteria strains.</title>
        <authorList>
            <person name="Klenk H.-P."/>
        </authorList>
    </citation>
    <scope>NUCLEOTIDE SEQUENCE [LARGE SCALE GENOMIC DNA]</scope>
    <source>
        <strain evidence="1 2">DSM 45823</strain>
    </source>
</reference>
<proteinExistence type="predicted"/>
<sequence length="87" mass="9532">MMPTDDDRRRALHALAAALRGQGYRVTVFHWYLVAESHEGRSAEVWAQGRASDNGRLWFTGPGGTPICEAEQTTNAVVAVKGVLHGR</sequence>
<name>A0A7W3MV59_9ACTN</name>
<comment type="caution">
    <text evidence="1">The sequence shown here is derived from an EMBL/GenBank/DDBJ whole genome shotgun (WGS) entry which is preliminary data.</text>
</comment>